<gene>
    <name evidence="1" type="ORF">SAMN04488056_11180</name>
</gene>
<accession>A0A1I5JCI7</accession>
<dbReference type="STRING" id="655353.SAMN04488056_11180"/>
<dbReference type="EMBL" id="FOVR01000011">
    <property type="protein sequence ID" value="SFO70462.1"/>
    <property type="molecule type" value="Genomic_DNA"/>
</dbReference>
<organism evidence="1 2">
    <name type="scientific">Cohaesibacter marisflavi</name>
    <dbReference type="NCBI Taxonomy" id="655353"/>
    <lineage>
        <taxon>Bacteria</taxon>
        <taxon>Pseudomonadati</taxon>
        <taxon>Pseudomonadota</taxon>
        <taxon>Alphaproteobacteria</taxon>
        <taxon>Hyphomicrobiales</taxon>
        <taxon>Cohaesibacteraceae</taxon>
    </lineage>
</organism>
<dbReference type="SUPFAM" id="SSF52540">
    <property type="entry name" value="P-loop containing nucleoside triphosphate hydrolases"/>
    <property type="match status" value="1"/>
</dbReference>
<dbReference type="OrthoDB" id="7865244at2"/>
<evidence type="ECO:0000313" key="1">
    <source>
        <dbReference type="EMBL" id="SFO70462.1"/>
    </source>
</evidence>
<proteinExistence type="predicted"/>
<name>A0A1I5JCI7_9HYPH</name>
<sequence length="160" mass="17852">MKPQVFLFDGPIGVGKTSLGQGVAERLALAFIDGDDHCKTERWLDSSLQTNKSIASLCIKLLDSGQGVIVAYPVRRTNWIFFKETFARLGYCCRCIGLIAQSSQIAKRERVLSKGELARSMQMIKEGYGQRSFCDLIYHTDKADLETNCVRLADSIRALP</sequence>
<dbReference type="Gene3D" id="3.40.50.300">
    <property type="entry name" value="P-loop containing nucleotide triphosphate hydrolases"/>
    <property type="match status" value="1"/>
</dbReference>
<keyword evidence="2" id="KW-1185">Reference proteome</keyword>
<dbReference type="Proteomes" id="UP000199236">
    <property type="component" value="Unassembled WGS sequence"/>
</dbReference>
<evidence type="ECO:0000313" key="2">
    <source>
        <dbReference type="Proteomes" id="UP000199236"/>
    </source>
</evidence>
<protein>
    <recommendedName>
        <fullName evidence="3">Shikimate kinase</fullName>
    </recommendedName>
</protein>
<evidence type="ECO:0008006" key="3">
    <source>
        <dbReference type="Google" id="ProtNLM"/>
    </source>
</evidence>
<dbReference type="InterPro" id="IPR027417">
    <property type="entry name" value="P-loop_NTPase"/>
</dbReference>
<reference evidence="1 2" key="1">
    <citation type="submission" date="2016-10" db="EMBL/GenBank/DDBJ databases">
        <authorList>
            <person name="de Groot N.N."/>
        </authorList>
    </citation>
    <scope>NUCLEOTIDE SEQUENCE [LARGE SCALE GENOMIC DNA]</scope>
    <source>
        <strain evidence="1 2">CGMCC 1.9157</strain>
    </source>
</reference>
<dbReference type="RefSeq" id="WP_090074571.1">
    <property type="nucleotide sequence ID" value="NZ_FOVR01000011.1"/>
</dbReference>
<dbReference type="AlphaFoldDB" id="A0A1I5JCI7"/>